<evidence type="ECO:0000256" key="4">
    <source>
        <dbReference type="SAM" id="SignalP"/>
    </source>
</evidence>
<dbReference type="InterPro" id="IPR005632">
    <property type="entry name" value="Chaperone_Skp"/>
</dbReference>
<evidence type="ECO:0000313" key="5">
    <source>
        <dbReference type="EMBL" id="SEO28053.1"/>
    </source>
</evidence>
<dbReference type="GO" id="GO:0005829">
    <property type="term" value="C:cytosol"/>
    <property type="evidence" value="ECO:0007669"/>
    <property type="project" value="TreeGrafter"/>
</dbReference>
<dbReference type="Proteomes" id="UP000198893">
    <property type="component" value="Unassembled WGS sequence"/>
</dbReference>
<accession>A0A1H8NF76</accession>
<feature type="region of interest" description="Disordered" evidence="3">
    <location>
        <begin position="186"/>
        <end position="206"/>
    </location>
</feature>
<sequence length="206" mass="22940">MRAVRRIIATLATVLLMAGGLAAQTFGTTVSSVLVIDSEELFAQSEFGQRVSSEIEADQARHLAENRKIEAELTAEEKRLTEQRPEMDPGDFRAEADAFDDRVQEIRRIQDEKARKIVQRRDRARVAFLRAATPVLGEIMQNSGANVIFERNSVFLLDESIDITDRAIDRINEAIGEGADLLQEVDEDSENVGGSDEQVPPLQNTD</sequence>
<dbReference type="SUPFAM" id="SSF111384">
    <property type="entry name" value="OmpH-like"/>
    <property type="match status" value="1"/>
</dbReference>
<dbReference type="OrthoDB" id="7868372at2"/>
<feature type="signal peptide" evidence="4">
    <location>
        <begin position="1"/>
        <end position="23"/>
    </location>
</feature>
<evidence type="ECO:0000256" key="2">
    <source>
        <dbReference type="ARBA" id="ARBA00022729"/>
    </source>
</evidence>
<name>A0A1H8NF76_9RHOB</name>
<dbReference type="GO" id="GO:0051082">
    <property type="term" value="F:unfolded protein binding"/>
    <property type="evidence" value="ECO:0007669"/>
    <property type="project" value="InterPro"/>
</dbReference>
<dbReference type="Pfam" id="PF03938">
    <property type="entry name" value="OmpH"/>
    <property type="match status" value="1"/>
</dbReference>
<comment type="similarity">
    <text evidence="1">Belongs to the Skp family.</text>
</comment>
<organism evidence="5 6">
    <name type="scientific">Salinihabitans flavidus</name>
    <dbReference type="NCBI Taxonomy" id="569882"/>
    <lineage>
        <taxon>Bacteria</taxon>
        <taxon>Pseudomonadati</taxon>
        <taxon>Pseudomonadota</taxon>
        <taxon>Alphaproteobacteria</taxon>
        <taxon>Rhodobacterales</taxon>
        <taxon>Roseobacteraceae</taxon>
        <taxon>Salinihabitans</taxon>
    </lineage>
</organism>
<dbReference type="EMBL" id="FODS01000003">
    <property type="protein sequence ID" value="SEO28053.1"/>
    <property type="molecule type" value="Genomic_DNA"/>
</dbReference>
<evidence type="ECO:0000256" key="1">
    <source>
        <dbReference type="ARBA" id="ARBA00009091"/>
    </source>
</evidence>
<dbReference type="InterPro" id="IPR024930">
    <property type="entry name" value="Skp_dom_sf"/>
</dbReference>
<evidence type="ECO:0000256" key="3">
    <source>
        <dbReference type="SAM" id="MobiDB-lite"/>
    </source>
</evidence>
<dbReference type="RefSeq" id="WP_093115696.1">
    <property type="nucleotide sequence ID" value="NZ_FODS01000003.1"/>
</dbReference>
<dbReference type="AlphaFoldDB" id="A0A1H8NF76"/>
<evidence type="ECO:0000313" key="6">
    <source>
        <dbReference type="Proteomes" id="UP000198893"/>
    </source>
</evidence>
<dbReference type="STRING" id="569882.SAMN04490248_103143"/>
<gene>
    <name evidence="5" type="ORF">SAMN04490248_103143</name>
</gene>
<keyword evidence="6" id="KW-1185">Reference proteome</keyword>
<keyword evidence="2 4" id="KW-0732">Signal</keyword>
<dbReference type="Gene3D" id="3.30.910.20">
    <property type="entry name" value="Skp domain"/>
    <property type="match status" value="1"/>
</dbReference>
<proteinExistence type="inferred from homology"/>
<dbReference type="SMART" id="SM00935">
    <property type="entry name" value="OmpH"/>
    <property type="match status" value="1"/>
</dbReference>
<protein>
    <submittedName>
        <fullName evidence="5">Chaperone for outer membrane proteins, Skp family</fullName>
    </submittedName>
</protein>
<reference evidence="5 6" key="1">
    <citation type="submission" date="2016-10" db="EMBL/GenBank/DDBJ databases">
        <authorList>
            <person name="de Groot N.N."/>
        </authorList>
    </citation>
    <scope>NUCLEOTIDE SEQUENCE [LARGE SCALE GENOMIC DNA]</scope>
    <source>
        <strain evidence="5 6">DSM 27842</strain>
    </source>
</reference>
<dbReference type="GO" id="GO:0050821">
    <property type="term" value="P:protein stabilization"/>
    <property type="evidence" value="ECO:0007669"/>
    <property type="project" value="TreeGrafter"/>
</dbReference>
<dbReference type="PANTHER" id="PTHR35089:SF1">
    <property type="entry name" value="CHAPERONE PROTEIN SKP"/>
    <property type="match status" value="1"/>
</dbReference>
<feature type="chain" id="PRO_5011605498" evidence="4">
    <location>
        <begin position="24"/>
        <end position="206"/>
    </location>
</feature>
<dbReference type="PANTHER" id="PTHR35089">
    <property type="entry name" value="CHAPERONE PROTEIN SKP"/>
    <property type="match status" value="1"/>
</dbReference>